<protein>
    <recommendedName>
        <fullName evidence="3">DUF433 domain-containing protein</fullName>
    </recommendedName>
</protein>
<dbReference type="InterPro" id="IPR036388">
    <property type="entry name" value="WH-like_DNA-bd_sf"/>
</dbReference>
<dbReference type="Gene3D" id="1.10.10.10">
    <property type="entry name" value="Winged helix-like DNA-binding domain superfamily/Winged helix DNA-binding domain"/>
    <property type="match status" value="1"/>
</dbReference>
<gene>
    <name evidence="1" type="ORF">Pan181_19410</name>
</gene>
<evidence type="ECO:0000313" key="1">
    <source>
        <dbReference type="EMBL" id="QDU55746.1"/>
    </source>
</evidence>
<dbReference type="InterPro" id="IPR009057">
    <property type="entry name" value="Homeodomain-like_sf"/>
</dbReference>
<proteinExistence type="predicted"/>
<name>A0A518AM09_9BACT</name>
<keyword evidence="2" id="KW-1185">Reference proteome</keyword>
<reference evidence="1 2" key="1">
    <citation type="submission" date="2019-02" db="EMBL/GenBank/DDBJ databases">
        <title>Deep-cultivation of Planctomycetes and their phenomic and genomic characterization uncovers novel biology.</title>
        <authorList>
            <person name="Wiegand S."/>
            <person name="Jogler M."/>
            <person name="Boedeker C."/>
            <person name="Pinto D."/>
            <person name="Vollmers J."/>
            <person name="Rivas-Marin E."/>
            <person name="Kohn T."/>
            <person name="Peeters S.H."/>
            <person name="Heuer A."/>
            <person name="Rast P."/>
            <person name="Oberbeckmann S."/>
            <person name="Bunk B."/>
            <person name="Jeske O."/>
            <person name="Meyerdierks A."/>
            <person name="Storesund J.E."/>
            <person name="Kallscheuer N."/>
            <person name="Luecker S."/>
            <person name="Lage O.M."/>
            <person name="Pohl T."/>
            <person name="Merkel B.J."/>
            <person name="Hornburger P."/>
            <person name="Mueller R.-W."/>
            <person name="Bruemmer F."/>
            <person name="Labrenz M."/>
            <person name="Spormann A.M."/>
            <person name="Op den Camp H."/>
            <person name="Overmann J."/>
            <person name="Amann R."/>
            <person name="Jetten M.S.M."/>
            <person name="Mascher T."/>
            <person name="Medema M.H."/>
            <person name="Devos D.P."/>
            <person name="Kaster A.-K."/>
            <person name="Ovreas L."/>
            <person name="Rohde M."/>
            <person name="Galperin M.Y."/>
            <person name="Jogler C."/>
        </authorList>
    </citation>
    <scope>NUCLEOTIDE SEQUENCE [LARGE SCALE GENOMIC DNA]</scope>
    <source>
        <strain evidence="1 2">Pan181</strain>
    </source>
</reference>
<dbReference type="KEGG" id="amuc:Pan181_19410"/>
<dbReference type="Pfam" id="PF04255">
    <property type="entry name" value="DUF433"/>
    <property type="match status" value="1"/>
</dbReference>
<evidence type="ECO:0000313" key="2">
    <source>
        <dbReference type="Proteomes" id="UP000315750"/>
    </source>
</evidence>
<dbReference type="AlphaFoldDB" id="A0A518AM09"/>
<dbReference type="EMBL" id="CP036278">
    <property type="protein sequence ID" value="QDU55746.1"/>
    <property type="molecule type" value="Genomic_DNA"/>
</dbReference>
<dbReference type="InterPro" id="IPR007367">
    <property type="entry name" value="DUF433"/>
</dbReference>
<dbReference type="SUPFAM" id="SSF46689">
    <property type="entry name" value="Homeodomain-like"/>
    <property type="match status" value="1"/>
</dbReference>
<accession>A0A518AM09</accession>
<sequence>MASIAPVSFTVVIPCIRGLRVTVSAILGLLATGNTRGEILAAYPYLEAEDIDQCLAYAGL</sequence>
<evidence type="ECO:0008006" key="3">
    <source>
        <dbReference type="Google" id="ProtNLM"/>
    </source>
</evidence>
<dbReference type="RefSeq" id="WP_145246563.1">
    <property type="nucleotide sequence ID" value="NZ_CP036278.1"/>
</dbReference>
<dbReference type="PANTHER" id="PTHR34849:SF3">
    <property type="entry name" value="SSR2962 PROTEIN"/>
    <property type="match status" value="1"/>
</dbReference>
<dbReference type="OrthoDB" id="9808242at2"/>
<organism evidence="1 2">
    <name type="scientific">Aeoliella mucimassa</name>
    <dbReference type="NCBI Taxonomy" id="2527972"/>
    <lineage>
        <taxon>Bacteria</taxon>
        <taxon>Pseudomonadati</taxon>
        <taxon>Planctomycetota</taxon>
        <taxon>Planctomycetia</taxon>
        <taxon>Pirellulales</taxon>
        <taxon>Lacipirellulaceae</taxon>
        <taxon>Aeoliella</taxon>
    </lineage>
</organism>
<dbReference type="Proteomes" id="UP000315750">
    <property type="component" value="Chromosome"/>
</dbReference>
<dbReference type="PANTHER" id="PTHR34849">
    <property type="entry name" value="SSL5025 PROTEIN"/>
    <property type="match status" value="1"/>
</dbReference>